<feature type="coiled-coil region" evidence="1">
    <location>
        <begin position="29"/>
        <end position="91"/>
    </location>
</feature>
<evidence type="ECO:0000256" key="2">
    <source>
        <dbReference type="SAM" id="Phobius"/>
    </source>
</evidence>
<keyword evidence="1" id="KW-0175">Coiled coil</keyword>
<protein>
    <submittedName>
        <fullName evidence="3">Uncharacterized protein</fullName>
    </submittedName>
</protein>
<comment type="caution">
    <text evidence="3">The sequence shown here is derived from an EMBL/GenBank/DDBJ whole genome shotgun (WGS) entry which is preliminary data.</text>
</comment>
<keyword evidence="4" id="KW-1185">Reference proteome</keyword>
<dbReference type="Proteomes" id="UP000003160">
    <property type="component" value="Unassembled WGS sequence"/>
</dbReference>
<evidence type="ECO:0000256" key="1">
    <source>
        <dbReference type="SAM" id="Coils"/>
    </source>
</evidence>
<dbReference type="RefSeq" id="WP_007175015.1">
    <property type="nucleotide sequence ID" value="NZ_GG704783.1"/>
</dbReference>
<evidence type="ECO:0000313" key="3">
    <source>
        <dbReference type="EMBL" id="EFA42984.1"/>
    </source>
</evidence>
<proteinExistence type="predicted"/>
<accession>D1Q085</accession>
<keyword evidence="2" id="KW-0472">Membrane</keyword>
<feature type="transmembrane region" description="Helical" evidence="2">
    <location>
        <begin position="6"/>
        <end position="26"/>
    </location>
</feature>
<sequence>MWKEMFNIIIMVFNMCCVSFMCILLARWMSRVENKVQNIKSYLKEVQRKNDAIYINQLYIARDELIKEERYEDADKINKIINEEIKRQKTE</sequence>
<reference evidence="3 4" key="1">
    <citation type="submission" date="2009-10" db="EMBL/GenBank/DDBJ databases">
        <authorList>
            <person name="Qin X."/>
            <person name="Bachman B."/>
            <person name="Battles P."/>
            <person name="Bell A."/>
            <person name="Bess C."/>
            <person name="Bickham C."/>
            <person name="Chaboub L."/>
            <person name="Chen D."/>
            <person name="Coyle M."/>
            <person name="Deiros D.R."/>
            <person name="Dinh H."/>
            <person name="Forbes L."/>
            <person name="Fowler G."/>
            <person name="Francisco L."/>
            <person name="Fu Q."/>
            <person name="Gubbala S."/>
            <person name="Hale W."/>
            <person name="Han Y."/>
            <person name="Hemphill L."/>
            <person name="Highlander S.K."/>
            <person name="Hirani K."/>
            <person name="Hogues M."/>
            <person name="Jackson L."/>
            <person name="Jakkamsetti A."/>
            <person name="Javaid M."/>
            <person name="Jiang H."/>
            <person name="Korchina V."/>
            <person name="Kovar C."/>
            <person name="Lara F."/>
            <person name="Lee S."/>
            <person name="Mata R."/>
            <person name="Mathew T."/>
            <person name="Moen C."/>
            <person name="Morales K."/>
            <person name="Munidasa M."/>
            <person name="Nazareth L."/>
            <person name="Ngo R."/>
            <person name="Nguyen L."/>
            <person name="Okwuonu G."/>
            <person name="Ongeri F."/>
            <person name="Patil S."/>
            <person name="Petrosino J."/>
            <person name="Pham C."/>
            <person name="Pham P."/>
            <person name="Pu L.-L."/>
            <person name="Puazo M."/>
            <person name="Raj R."/>
            <person name="Reid J."/>
            <person name="Rouhana J."/>
            <person name="Saada N."/>
            <person name="Shang Y."/>
            <person name="Simmons D."/>
            <person name="Thornton R."/>
            <person name="Warren J."/>
            <person name="Weissenberger G."/>
            <person name="Zhang J."/>
            <person name="Zhang L."/>
            <person name="Zhou C."/>
            <person name="Zhu D."/>
            <person name="Muzny D."/>
            <person name="Worley K."/>
            <person name="Gibbs R."/>
        </authorList>
    </citation>
    <scope>NUCLEOTIDE SEQUENCE [LARGE SCALE GENOMIC DNA]</scope>
    <source>
        <strain evidence="3 4">DSM 17361</strain>
    </source>
</reference>
<name>D1Q085_9BACT</name>
<dbReference type="AlphaFoldDB" id="D1Q085"/>
<organism evidence="3 4">
    <name type="scientific">Hallella bergensis DSM 17361</name>
    <dbReference type="NCBI Taxonomy" id="585502"/>
    <lineage>
        <taxon>Bacteria</taxon>
        <taxon>Pseudomonadati</taxon>
        <taxon>Bacteroidota</taxon>
        <taxon>Bacteroidia</taxon>
        <taxon>Bacteroidales</taxon>
        <taxon>Prevotellaceae</taxon>
        <taxon>Hallella</taxon>
    </lineage>
</organism>
<gene>
    <name evidence="3" type="ORF">HMPREF0645_2620</name>
</gene>
<dbReference type="HOGENOM" id="CLU_2380323_0_0_10"/>
<evidence type="ECO:0000313" key="4">
    <source>
        <dbReference type="Proteomes" id="UP000003160"/>
    </source>
</evidence>
<dbReference type="EMBL" id="ACKS01000107">
    <property type="protein sequence ID" value="EFA42984.1"/>
    <property type="molecule type" value="Genomic_DNA"/>
</dbReference>
<keyword evidence="2" id="KW-1133">Transmembrane helix</keyword>
<keyword evidence="2" id="KW-0812">Transmembrane</keyword>